<evidence type="ECO:0000313" key="2">
    <source>
        <dbReference type="Proteomes" id="UP000177230"/>
    </source>
</evidence>
<dbReference type="Proteomes" id="UP000177230">
    <property type="component" value="Unassembled WGS sequence"/>
</dbReference>
<proteinExistence type="predicted"/>
<gene>
    <name evidence="1" type="ORF">A2024_06085</name>
</gene>
<name>A0A1F5RI36_9BACT</name>
<dbReference type="Gene3D" id="3.40.50.450">
    <property type="match status" value="1"/>
</dbReference>
<accession>A0A1F5RI36</accession>
<organism evidence="1 2">
    <name type="scientific">Candidatus Edwardsbacteria bacterium GWF2_54_11</name>
    <dbReference type="NCBI Taxonomy" id="1817851"/>
    <lineage>
        <taxon>Bacteria</taxon>
        <taxon>Candidatus Edwardsiibacteriota</taxon>
    </lineage>
</organism>
<evidence type="ECO:0000313" key="1">
    <source>
        <dbReference type="EMBL" id="OGF14096.1"/>
    </source>
</evidence>
<comment type="caution">
    <text evidence="1">The sequence shown here is derived from an EMBL/GenBank/DDBJ whole genome shotgun (WGS) entry which is preliminary data.</text>
</comment>
<evidence type="ECO:0008006" key="3">
    <source>
        <dbReference type="Google" id="ProtNLM"/>
    </source>
</evidence>
<protein>
    <recommendedName>
        <fullName evidence="3">CD-NTase-associated protein 12/Pycsar effector protein TIR domain-containing protein</fullName>
    </recommendedName>
</protein>
<dbReference type="AlphaFoldDB" id="A0A1F5RI36"/>
<sequence length="328" mass="37974">MAYSFPVIKLTAPQKLWLETSVAFFLRGEPNDRIKMKIHLFGKLGEEFNVDDIDDRLIGFGMAPTILGLWHVEPNNNLLPLTDKVIKCIRNNIIKDYVKRKYSAEEISNELDVNIDDIEMVFNLMGSLRGFWDGASGNNIGRYSSIDINREETIDNYLNYVNLEKIYDRKEQQVKTSTYKLLDEVFNEQPVKEEKNTAFIIMQIDKQQPDLEDTCNAIKEVCGLFDLKAIRANDIEHQDKITDVVLQYIRTSEFLIADLTGERPNVYYEVGFAHAIEKRPILCRKYGTKLHFDLSVHNVPEYKNNTELKEILTKRFEAILGRLPKGKA</sequence>
<dbReference type="EMBL" id="MFFM01000009">
    <property type="protein sequence ID" value="OGF14096.1"/>
    <property type="molecule type" value="Genomic_DNA"/>
</dbReference>
<reference evidence="1 2" key="1">
    <citation type="journal article" date="2016" name="Nat. Commun.">
        <title>Thousands of microbial genomes shed light on interconnected biogeochemical processes in an aquifer system.</title>
        <authorList>
            <person name="Anantharaman K."/>
            <person name="Brown C.T."/>
            <person name="Hug L.A."/>
            <person name="Sharon I."/>
            <person name="Castelle C.J."/>
            <person name="Probst A.J."/>
            <person name="Thomas B.C."/>
            <person name="Singh A."/>
            <person name="Wilkins M.J."/>
            <person name="Karaoz U."/>
            <person name="Brodie E.L."/>
            <person name="Williams K.H."/>
            <person name="Hubbard S.S."/>
            <person name="Banfield J.F."/>
        </authorList>
    </citation>
    <scope>NUCLEOTIDE SEQUENCE [LARGE SCALE GENOMIC DNA]</scope>
</reference>